<feature type="domain" description="DH" evidence="3">
    <location>
        <begin position="62"/>
        <end position="232"/>
    </location>
</feature>
<evidence type="ECO:0000256" key="2">
    <source>
        <dbReference type="ARBA" id="ARBA00022490"/>
    </source>
</evidence>
<dbReference type="SUPFAM" id="SSF50729">
    <property type="entry name" value="PH domain-like"/>
    <property type="match status" value="1"/>
</dbReference>
<keyword evidence="5" id="KW-1185">Reference proteome</keyword>
<dbReference type="Gene3D" id="1.20.900.10">
    <property type="entry name" value="Dbl homology (DH) domain"/>
    <property type="match status" value="1"/>
</dbReference>
<dbReference type="OrthoDB" id="207120at2759"/>
<reference evidence="4 5" key="1">
    <citation type="journal article" date="2014" name="Genome Biol. Evol.">
        <title>The genome of the myxosporean Thelohanellus kitauei shows adaptations to nutrient acquisition within its fish host.</title>
        <authorList>
            <person name="Yang Y."/>
            <person name="Xiong J."/>
            <person name="Zhou Z."/>
            <person name="Huo F."/>
            <person name="Miao W."/>
            <person name="Ran C."/>
            <person name="Liu Y."/>
            <person name="Zhang J."/>
            <person name="Feng J."/>
            <person name="Wang M."/>
            <person name="Wang M."/>
            <person name="Wang L."/>
            <person name="Yao B."/>
        </authorList>
    </citation>
    <scope>NUCLEOTIDE SEQUENCE [LARGE SCALE GENOMIC DNA]</scope>
    <source>
        <strain evidence="4">Wuqing</strain>
    </source>
</reference>
<name>A0A0C2JYM3_THEKT</name>
<protein>
    <recommendedName>
        <fullName evidence="3">DH domain-containing protein</fullName>
    </recommendedName>
</protein>
<dbReference type="Proteomes" id="UP000031668">
    <property type="component" value="Unassembled WGS sequence"/>
</dbReference>
<evidence type="ECO:0000313" key="4">
    <source>
        <dbReference type="EMBL" id="KII74613.1"/>
    </source>
</evidence>
<comment type="caution">
    <text evidence="4">The sequence shown here is derived from an EMBL/GenBank/DDBJ whole genome shotgun (WGS) entry which is preliminary data.</text>
</comment>
<keyword evidence="2" id="KW-0963">Cytoplasm</keyword>
<sequence>MEATGFQIIDFCSLSEISSIHSEHNQDISNEILIETSSCSSFKSVILNEEEIPIVHKENQFKLQSLLHELITTENSYRSDISIIFNAFYIPFKQSNIIQPNEVDEIFLNLFDLIYSSEKLTDELGRCWLYNEHQFEYLTLPSALQNLTHYLTPYIDYCARIKFSLQSYISIKASRPDVLKFEQANEAAKNTEFSKIKAWLETKISEGHKSYLKLIEPLRNNTRELLDYGVLYLVNKRRNCLSFLFCDILLVCLGPNHVMQVNAMFVNCHDGCLTPYKNFLKLNESFLRRCNCKKFKNCCFELYSNKIKLHMVLESETVLNRWFQEFTKTAVRILDSMHPITLKK</sequence>
<evidence type="ECO:0000259" key="3">
    <source>
        <dbReference type="PROSITE" id="PS50010"/>
    </source>
</evidence>
<dbReference type="AlphaFoldDB" id="A0A0C2JYM3"/>
<dbReference type="Gene3D" id="2.30.29.30">
    <property type="entry name" value="Pleckstrin-homology domain (PH domain)/Phosphotyrosine-binding domain (PTB)"/>
    <property type="match status" value="1"/>
</dbReference>
<dbReference type="InterPro" id="IPR035899">
    <property type="entry name" value="DBL_dom_sf"/>
</dbReference>
<dbReference type="EMBL" id="JWZT01000332">
    <property type="protein sequence ID" value="KII74613.1"/>
    <property type="molecule type" value="Genomic_DNA"/>
</dbReference>
<dbReference type="PANTHER" id="PTHR46006">
    <property type="entry name" value="RHO GUANINE NUCLEOTIDE EXCHANGE FACTOR AT 64C, ISOFORM A"/>
    <property type="match status" value="1"/>
</dbReference>
<evidence type="ECO:0000313" key="5">
    <source>
        <dbReference type="Proteomes" id="UP000031668"/>
    </source>
</evidence>
<dbReference type="PANTHER" id="PTHR46006:SF6">
    <property type="entry name" value="INTERSECTIN-2 ISOFORM X1"/>
    <property type="match status" value="1"/>
</dbReference>
<dbReference type="SUPFAM" id="SSF48065">
    <property type="entry name" value="DBL homology domain (DH-domain)"/>
    <property type="match status" value="1"/>
</dbReference>
<comment type="subcellular location">
    <subcellularLocation>
        <location evidence="1">Cytoplasm</location>
    </subcellularLocation>
</comment>
<evidence type="ECO:0000256" key="1">
    <source>
        <dbReference type="ARBA" id="ARBA00004496"/>
    </source>
</evidence>
<gene>
    <name evidence="4" type="ORF">RF11_00691</name>
</gene>
<dbReference type="Pfam" id="PF00621">
    <property type="entry name" value="RhoGEF"/>
    <property type="match status" value="1"/>
</dbReference>
<dbReference type="PROSITE" id="PS50010">
    <property type="entry name" value="DH_2"/>
    <property type="match status" value="1"/>
</dbReference>
<dbReference type="GO" id="GO:0005737">
    <property type="term" value="C:cytoplasm"/>
    <property type="evidence" value="ECO:0007669"/>
    <property type="project" value="UniProtKB-SubCell"/>
</dbReference>
<dbReference type="GO" id="GO:0035025">
    <property type="term" value="P:positive regulation of Rho protein signal transduction"/>
    <property type="evidence" value="ECO:0007669"/>
    <property type="project" value="TreeGrafter"/>
</dbReference>
<accession>A0A0C2JYM3</accession>
<dbReference type="GO" id="GO:0005085">
    <property type="term" value="F:guanyl-nucleotide exchange factor activity"/>
    <property type="evidence" value="ECO:0007669"/>
    <property type="project" value="InterPro"/>
</dbReference>
<proteinExistence type="predicted"/>
<dbReference type="InterPro" id="IPR000219">
    <property type="entry name" value="DH_dom"/>
</dbReference>
<organism evidence="4 5">
    <name type="scientific">Thelohanellus kitauei</name>
    <name type="common">Myxosporean</name>
    <dbReference type="NCBI Taxonomy" id="669202"/>
    <lineage>
        <taxon>Eukaryota</taxon>
        <taxon>Metazoa</taxon>
        <taxon>Cnidaria</taxon>
        <taxon>Myxozoa</taxon>
        <taxon>Myxosporea</taxon>
        <taxon>Bivalvulida</taxon>
        <taxon>Platysporina</taxon>
        <taxon>Myxobolidae</taxon>
        <taxon>Thelohanellus</taxon>
    </lineage>
</organism>
<dbReference type="InterPro" id="IPR051480">
    <property type="entry name" value="Endocytic_GEF_Adapter"/>
</dbReference>
<dbReference type="InterPro" id="IPR011993">
    <property type="entry name" value="PH-like_dom_sf"/>
</dbReference>